<dbReference type="PIRSF" id="PIRSF000103">
    <property type="entry name" value="HIBADH"/>
    <property type="match status" value="1"/>
</dbReference>
<name>A0ABQ3V8L4_9CHLR</name>
<protein>
    <submittedName>
        <fullName evidence="6">Oxidoreductase YfjR</fullName>
    </submittedName>
</protein>
<dbReference type="InterPro" id="IPR013328">
    <property type="entry name" value="6PGD_dom2"/>
</dbReference>
<evidence type="ECO:0000313" key="6">
    <source>
        <dbReference type="EMBL" id="GHO82110.1"/>
    </source>
</evidence>
<dbReference type="Gene3D" id="1.10.1040.10">
    <property type="entry name" value="N-(1-d-carboxylethyl)-l-norvaline Dehydrogenase, domain 2"/>
    <property type="match status" value="1"/>
</dbReference>
<dbReference type="Pfam" id="PF03446">
    <property type="entry name" value="NAD_binding_2"/>
    <property type="match status" value="1"/>
</dbReference>
<organism evidence="6 7">
    <name type="scientific">Dictyobacter formicarum</name>
    <dbReference type="NCBI Taxonomy" id="2778368"/>
    <lineage>
        <taxon>Bacteria</taxon>
        <taxon>Bacillati</taxon>
        <taxon>Chloroflexota</taxon>
        <taxon>Ktedonobacteria</taxon>
        <taxon>Ktedonobacterales</taxon>
        <taxon>Dictyobacteraceae</taxon>
        <taxon>Dictyobacter</taxon>
    </lineage>
</organism>
<keyword evidence="7" id="KW-1185">Reference proteome</keyword>
<comment type="caution">
    <text evidence="6">The sequence shown here is derived from an EMBL/GenBank/DDBJ whole genome shotgun (WGS) entry which is preliminary data.</text>
</comment>
<feature type="domain" description="6-phosphogluconate dehydrogenase NADP-binding" evidence="4">
    <location>
        <begin position="4"/>
        <end position="160"/>
    </location>
</feature>
<evidence type="ECO:0000259" key="5">
    <source>
        <dbReference type="Pfam" id="PF14833"/>
    </source>
</evidence>
<evidence type="ECO:0000256" key="1">
    <source>
        <dbReference type="ARBA" id="ARBA00009080"/>
    </source>
</evidence>
<gene>
    <name evidence="6" type="primary">yfjR_1</name>
    <name evidence="6" type="ORF">KSZ_01160</name>
</gene>
<evidence type="ECO:0000313" key="7">
    <source>
        <dbReference type="Proteomes" id="UP000635565"/>
    </source>
</evidence>
<dbReference type="InterPro" id="IPR002204">
    <property type="entry name" value="3-OH-isobutyrate_DH-rel_CS"/>
</dbReference>
<dbReference type="PANTHER" id="PTHR43580:SF2">
    <property type="entry name" value="CYTOKINE-LIKE NUCLEAR FACTOR N-PAC"/>
    <property type="match status" value="1"/>
</dbReference>
<sequence>MSETIGFIGLGNMGHPMAINLLKAGYNLRVYNRDISKTQDLVVAGAKRGVRPRDAVEHGGIVITVVANDEALEAVTSGNDGLLAHLGPGGVHLSMSTVSPATARKMQQLHEQQDCFYVAAPVFGRPEAAAARQLWIAVAGKAEAKQRVHRILNVLGQGVFDFGEEAANANVVKISANFMLASAMETMGEAFTLGEKNGIDRTKMYEMFTQTLFACPAYQTYGKRIAEKNFEPVGFNMQLGLKDINLVLDSAKAAQSPMPFASQLSNRLLAGIARGRGERDWSELTRGISDDAGIE</sequence>
<dbReference type="SUPFAM" id="SSF51735">
    <property type="entry name" value="NAD(P)-binding Rossmann-fold domains"/>
    <property type="match status" value="1"/>
</dbReference>
<dbReference type="Proteomes" id="UP000635565">
    <property type="component" value="Unassembled WGS sequence"/>
</dbReference>
<dbReference type="InterPro" id="IPR006115">
    <property type="entry name" value="6PGDH_NADP-bd"/>
</dbReference>
<dbReference type="EMBL" id="BNJJ01000001">
    <property type="protein sequence ID" value="GHO82110.1"/>
    <property type="molecule type" value="Genomic_DNA"/>
</dbReference>
<dbReference type="InterPro" id="IPR015815">
    <property type="entry name" value="HIBADH-related"/>
</dbReference>
<dbReference type="Gene3D" id="3.40.50.720">
    <property type="entry name" value="NAD(P)-binding Rossmann-like Domain"/>
    <property type="match status" value="1"/>
</dbReference>
<proteinExistence type="inferred from homology"/>
<evidence type="ECO:0000256" key="3">
    <source>
        <dbReference type="ARBA" id="ARBA00023027"/>
    </source>
</evidence>
<dbReference type="PANTHER" id="PTHR43580">
    <property type="entry name" value="OXIDOREDUCTASE GLYR1-RELATED"/>
    <property type="match status" value="1"/>
</dbReference>
<dbReference type="SUPFAM" id="SSF48179">
    <property type="entry name" value="6-phosphogluconate dehydrogenase C-terminal domain-like"/>
    <property type="match status" value="1"/>
</dbReference>
<keyword evidence="2" id="KW-0560">Oxidoreductase</keyword>
<comment type="similarity">
    <text evidence="1">Belongs to the HIBADH-related family.</text>
</comment>
<evidence type="ECO:0000256" key="2">
    <source>
        <dbReference type="ARBA" id="ARBA00023002"/>
    </source>
</evidence>
<dbReference type="InterPro" id="IPR008927">
    <property type="entry name" value="6-PGluconate_DH-like_C_sf"/>
</dbReference>
<evidence type="ECO:0000259" key="4">
    <source>
        <dbReference type="Pfam" id="PF03446"/>
    </source>
</evidence>
<reference evidence="6 7" key="1">
    <citation type="journal article" date="2021" name="Int. J. Syst. Evol. Microbiol.">
        <title>Reticulibacter mediterranei gen. nov., sp. nov., within the new family Reticulibacteraceae fam. nov., and Ktedonospora formicarum gen. nov., sp. nov., Ktedonobacter robiniae sp. nov., Dictyobacter formicarum sp. nov. and Dictyobacter arantiisoli sp. nov., belonging to the class Ktedonobacteria.</title>
        <authorList>
            <person name="Yabe S."/>
            <person name="Zheng Y."/>
            <person name="Wang C.M."/>
            <person name="Sakai Y."/>
            <person name="Abe K."/>
            <person name="Yokota A."/>
            <person name="Donadio S."/>
            <person name="Cavaletti L."/>
            <person name="Monciardini P."/>
        </authorList>
    </citation>
    <scope>NUCLEOTIDE SEQUENCE [LARGE SCALE GENOMIC DNA]</scope>
    <source>
        <strain evidence="6 7">SOSP1-9</strain>
    </source>
</reference>
<dbReference type="InterPro" id="IPR036291">
    <property type="entry name" value="NAD(P)-bd_dom_sf"/>
</dbReference>
<dbReference type="PROSITE" id="PS00895">
    <property type="entry name" value="3_HYDROXYISOBUT_DH"/>
    <property type="match status" value="1"/>
</dbReference>
<feature type="domain" description="3-hydroxyisobutyrate dehydrogenase-like NAD-binding" evidence="5">
    <location>
        <begin position="169"/>
        <end position="286"/>
    </location>
</feature>
<dbReference type="Pfam" id="PF14833">
    <property type="entry name" value="NAD_binding_11"/>
    <property type="match status" value="1"/>
</dbReference>
<dbReference type="InterPro" id="IPR051265">
    <property type="entry name" value="HIBADH-related_NP60_sf"/>
</dbReference>
<dbReference type="InterPro" id="IPR029154">
    <property type="entry name" value="HIBADH-like_NADP-bd"/>
</dbReference>
<keyword evidence="3" id="KW-0520">NAD</keyword>
<accession>A0ABQ3V8L4</accession>
<dbReference type="RefSeq" id="WP_201359815.1">
    <property type="nucleotide sequence ID" value="NZ_BNJJ01000001.1"/>
</dbReference>